<dbReference type="AlphaFoldDB" id="A0A7V4WV87"/>
<dbReference type="InterPro" id="IPR018376">
    <property type="entry name" value="Enoyl-CoA_hyd/isom_CS"/>
</dbReference>
<evidence type="ECO:0000256" key="2">
    <source>
        <dbReference type="ARBA" id="ARBA00007005"/>
    </source>
</evidence>
<dbReference type="InterPro" id="IPR008927">
    <property type="entry name" value="6-PGluconate_DH-like_C_sf"/>
</dbReference>
<dbReference type="GO" id="GO:0006635">
    <property type="term" value="P:fatty acid beta-oxidation"/>
    <property type="evidence" value="ECO:0007669"/>
    <property type="project" value="UniProtKB-UniPathway"/>
</dbReference>
<keyword evidence="7" id="KW-0560">Oxidoreductase</keyword>
<dbReference type="SUPFAM" id="SSF48179">
    <property type="entry name" value="6-phosphogluconate dehydrogenase C-terminal domain-like"/>
    <property type="match status" value="2"/>
</dbReference>
<dbReference type="GO" id="GO:0016509">
    <property type="term" value="F:long-chain (3S)-3-hydroxyacyl-CoA dehydrogenase (NAD+) activity"/>
    <property type="evidence" value="ECO:0007669"/>
    <property type="project" value="TreeGrafter"/>
</dbReference>
<dbReference type="InterPro" id="IPR006176">
    <property type="entry name" value="3-OHacyl-CoA_DH_NAD-bd"/>
</dbReference>
<dbReference type="GO" id="GO:0004300">
    <property type="term" value="F:enoyl-CoA hydratase activity"/>
    <property type="evidence" value="ECO:0007669"/>
    <property type="project" value="UniProtKB-EC"/>
</dbReference>
<dbReference type="Pfam" id="PF02737">
    <property type="entry name" value="3HCDH_N"/>
    <property type="match status" value="1"/>
</dbReference>
<dbReference type="PROSITE" id="PS00166">
    <property type="entry name" value="ENOYL_COA_HYDRATASE"/>
    <property type="match status" value="1"/>
</dbReference>
<feature type="domain" description="3-hydroxyacyl-CoA dehydrogenase C-terminal" evidence="15">
    <location>
        <begin position="668"/>
        <end position="757"/>
    </location>
</feature>
<dbReference type="UniPathway" id="UPA00659"/>
<organism evidence="17">
    <name type="scientific">Caldithrix abyssi</name>
    <dbReference type="NCBI Taxonomy" id="187145"/>
    <lineage>
        <taxon>Bacteria</taxon>
        <taxon>Pseudomonadati</taxon>
        <taxon>Calditrichota</taxon>
        <taxon>Calditrichia</taxon>
        <taxon>Calditrichales</taxon>
        <taxon>Calditrichaceae</taxon>
        <taxon>Caldithrix</taxon>
    </lineage>
</organism>
<feature type="compositionally biased region" description="Low complexity" evidence="14">
    <location>
        <begin position="811"/>
        <end position="829"/>
    </location>
</feature>
<dbReference type="FunFam" id="3.40.50.720:FF:000009">
    <property type="entry name" value="Fatty oxidation complex, alpha subunit"/>
    <property type="match status" value="1"/>
</dbReference>
<reference evidence="17" key="1">
    <citation type="journal article" date="2020" name="mSystems">
        <title>Genome- and Community-Level Interaction Insights into Carbon Utilization and Element Cycling Functions of Hydrothermarchaeota in Hydrothermal Sediment.</title>
        <authorList>
            <person name="Zhou Z."/>
            <person name="Liu Y."/>
            <person name="Xu W."/>
            <person name="Pan J."/>
            <person name="Luo Z.H."/>
            <person name="Li M."/>
        </authorList>
    </citation>
    <scope>NUCLEOTIDE SEQUENCE [LARGE SCALE GENOMIC DNA]</scope>
    <source>
        <strain evidence="17">HyVt-577</strain>
    </source>
</reference>
<feature type="region of interest" description="Disordered" evidence="14">
    <location>
        <begin position="754"/>
        <end position="840"/>
    </location>
</feature>
<feature type="domain" description="3-hydroxyacyl-CoA dehydrogenase NAD binding" evidence="16">
    <location>
        <begin position="364"/>
        <end position="542"/>
    </location>
</feature>
<evidence type="ECO:0000259" key="15">
    <source>
        <dbReference type="Pfam" id="PF00725"/>
    </source>
</evidence>
<name>A0A7V4WV87_CALAY</name>
<dbReference type="EC" id="4.2.1.17" evidence="4"/>
<comment type="catalytic activity">
    <reaction evidence="12">
        <text>a (3S)-3-hydroxyacyl-CoA + NAD(+) = a 3-oxoacyl-CoA + NADH + H(+)</text>
        <dbReference type="Rhea" id="RHEA:22432"/>
        <dbReference type="ChEBI" id="CHEBI:15378"/>
        <dbReference type="ChEBI" id="CHEBI:57318"/>
        <dbReference type="ChEBI" id="CHEBI:57540"/>
        <dbReference type="ChEBI" id="CHEBI:57945"/>
        <dbReference type="ChEBI" id="CHEBI:90726"/>
        <dbReference type="EC" id="1.1.1.35"/>
    </reaction>
</comment>
<dbReference type="PANTHER" id="PTHR43612">
    <property type="entry name" value="TRIFUNCTIONAL ENZYME SUBUNIT ALPHA"/>
    <property type="match status" value="1"/>
</dbReference>
<dbReference type="PANTHER" id="PTHR43612:SF3">
    <property type="entry name" value="TRIFUNCTIONAL ENZYME SUBUNIT ALPHA, MITOCHONDRIAL"/>
    <property type="match status" value="1"/>
</dbReference>
<proteinExistence type="inferred from homology"/>
<keyword evidence="10" id="KW-0456">Lyase</keyword>
<comment type="similarity">
    <text evidence="2">In the central section; belongs to the 3-hydroxyacyl-CoA dehydrogenase family.</text>
</comment>
<evidence type="ECO:0000256" key="6">
    <source>
        <dbReference type="ARBA" id="ARBA00022963"/>
    </source>
</evidence>
<evidence type="ECO:0000259" key="16">
    <source>
        <dbReference type="Pfam" id="PF02737"/>
    </source>
</evidence>
<dbReference type="SUPFAM" id="SSF52096">
    <property type="entry name" value="ClpP/crotonase"/>
    <property type="match status" value="1"/>
</dbReference>
<evidence type="ECO:0000313" key="17">
    <source>
        <dbReference type="EMBL" id="HGY56134.1"/>
    </source>
</evidence>
<evidence type="ECO:0000256" key="11">
    <source>
        <dbReference type="ARBA" id="ARBA00023268"/>
    </source>
</evidence>
<evidence type="ECO:0000256" key="9">
    <source>
        <dbReference type="ARBA" id="ARBA00023098"/>
    </source>
</evidence>
<dbReference type="Gene3D" id="3.40.50.720">
    <property type="entry name" value="NAD(P)-binding Rossmann-like Domain"/>
    <property type="match status" value="1"/>
</dbReference>
<feature type="compositionally biased region" description="Basic and acidic residues" evidence="14">
    <location>
        <begin position="830"/>
        <end position="840"/>
    </location>
</feature>
<dbReference type="InterPro" id="IPR006108">
    <property type="entry name" value="3HC_DH_C"/>
</dbReference>
<keyword evidence="9" id="KW-0443">Lipid metabolism</keyword>
<feature type="domain" description="3-hydroxyacyl-CoA dehydrogenase C-terminal" evidence="15">
    <location>
        <begin position="545"/>
        <end position="638"/>
    </location>
</feature>
<gene>
    <name evidence="17" type="ORF">ENK44_10550</name>
</gene>
<evidence type="ECO:0000256" key="13">
    <source>
        <dbReference type="RuleBase" id="RU003707"/>
    </source>
</evidence>
<keyword evidence="8" id="KW-0520">NAD</keyword>
<keyword evidence="6" id="KW-0442">Lipid degradation</keyword>
<protein>
    <recommendedName>
        <fullName evidence="4">enoyl-CoA hydratase</fullName>
        <ecNumber evidence="4">4.2.1.17</ecNumber>
    </recommendedName>
</protein>
<dbReference type="InterPro" id="IPR006180">
    <property type="entry name" value="3-OHacyl-CoA_DH_CS"/>
</dbReference>
<keyword evidence="5" id="KW-0276">Fatty acid metabolism</keyword>
<dbReference type="GO" id="GO:0070403">
    <property type="term" value="F:NAD+ binding"/>
    <property type="evidence" value="ECO:0007669"/>
    <property type="project" value="InterPro"/>
</dbReference>
<dbReference type="Pfam" id="PF00725">
    <property type="entry name" value="3HCDH"/>
    <property type="match status" value="2"/>
</dbReference>
<dbReference type="SUPFAM" id="SSF51735">
    <property type="entry name" value="NAD(P)-binding Rossmann-fold domains"/>
    <property type="match status" value="1"/>
</dbReference>
<dbReference type="EMBL" id="DRQG01000098">
    <property type="protein sequence ID" value="HGY56134.1"/>
    <property type="molecule type" value="Genomic_DNA"/>
</dbReference>
<comment type="pathway">
    <text evidence="1">Lipid metabolism; fatty acid beta-oxidation.</text>
</comment>
<evidence type="ECO:0000256" key="14">
    <source>
        <dbReference type="SAM" id="MobiDB-lite"/>
    </source>
</evidence>
<feature type="compositionally biased region" description="Basic residues" evidence="14">
    <location>
        <begin position="754"/>
        <end position="770"/>
    </location>
</feature>
<evidence type="ECO:0000256" key="12">
    <source>
        <dbReference type="ARBA" id="ARBA00049556"/>
    </source>
</evidence>
<feature type="compositionally biased region" description="Basic and acidic residues" evidence="14">
    <location>
        <begin position="788"/>
        <end position="810"/>
    </location>
</feature>
<comment type="similarity">
    <text evidence="3">In the N-terminal section; belongs to the enoyl-CoA hydratase/isomerase family.</text>
</comment>
<sequence length="840" mass="93914">MKRMKPKGPQYFNTPPLRYSITPYSINSSILKNHQFILKQKDNAMSKAFFLEEIQDNIHVLYFDLQGESVNKFNTAVMEELRGITEKLEKRSDIRALLLMSRKPGIFIAGADVAEIKDLKDEAKGYEVARQGQEIFKRFGELPFLTISVIDGACMGGGTEISLACDYRLATDHPKTKIALPEVNLGILPGWGGTSRLPRMIGLQRALDMILTGRNYNAKRAWKNGVVDKVIPHEWALEKALEFAKEVLAGIGEKYLKRRKANDPATIVLEKTPVGRNIIFSQAEKMVLKKTHGHYPAPLKALEVVKKSYGKPLEKAFEIEARALGQLIVTDICKNLVQIFLWTDEIKKENGTAKKELTGTEVRKAGVLGAGVMGGGIAQLFASKEIPVRVKDIDYNVVSKAFQQAAKVLKEKVKRRRLSKLEFQQIMNRITGTVDYSGFKNAQLVVEAIVEDMNIKKKVLAELEQHVDTQTVIATNTSSLRVDEMSQALKHKKRFIGMHFFNPVHRMPLIEVVRGKSTSAEAVATVFNLAKKLGKTPIVVKDGPGFLVNRLLVPYMVEAISLLEEGHTVEAIDKAMLNFGMPMGPIELFDEVGIDVAYKAAKVLQNFMGDRMAESPILERMIEAGRLGKKSGKGFYRYQGKEKTYDPAVDELIDVKHKLLLDEDLMQKRMVYPMINEAARVLEEGVALRPRDVDVGMIFGTGFAPFRGGLLTYADKVGVKNVIDQLKQFEKDFGKRFKPSKALLELADSGFYGKKKKPARKAAPKTKTVKTQKTTQTEKSAKVTKSTKVKESKKSTKTSKETKKVQKEKTSQPAKATKAKSTTKSTKSKQSTEKVKKQSK</sequence>
<dbReference type="Proteomes" id="UP000885779">
    <property type="component" value="Unassembled WGS sequence"/>
</dbReference>
<dbReference type="InterPro" id="IPR029045">
    <property type="entry name" value="ClpP/crotonase-like_dom_sf"/>
</dbReference>
<evidence type="ECO:0000256" key="5">
    <source>
        <dbReference type="ARBA" id="ARBA00022832"/>
    </source>
</evidence>
<dbReference type="Gene3D" id="1.10.1040.50">
    <property type="match status" value="1"/>
</dbReference>
<evidence type="ECO:0000256" key="10">
    <source>
        <dbReference type="ARBA" id="ARBA00023239"/>
    </source>
</evidence>
<dbReference type="InterPro" id="IPR001753">
    <property type="entry name" value="Enoyl-CoA_hydra/iso"/>
</dbReference>
<keyword evidence="11" id="KW-0511">Multifunctional enzyme</keyword>
<comment type="caution">
    <text evidence="17">The sequence shown here is derived from an EMBL/GenBank/DDBJ whole genome shotgun (WGS) entry which is preliminary data.</text>
</comment>
<evidence type="ECO:0000256" key="1">
    <source>
        <dbReference type="ARBA" id="ARBA00005005"/>
    </source>
</evidence>
<comment type="similarity">
    <text evidence="13">Belongs to the enoyl-CoA hydratase/isomerase family.</text>
</comment>
<dbReference type="Gene3D" id="3.90.226.10">
    <property type="entry name" value="2-enoyl-CoA Hydratase, Chain A, domain 1"/>
    <property type="match status" value="1"/>
</dbReference>
<dbReference type="FunFam" id="3.90.226.10:FF:000011">
    <property type="entry name" value="Fatty acid oxidation complex subunit alpha"/>
    <property type="match status" value="1"/>
</dbReference>
<evidence type="ECO:0000256" key="7">
    <source>
        <dbReference type="ARBA" id="ARBA00023002"/>
    </source>
</evidence>
<dbReference type="InterPro" id="IPR050136">
    <property type="entry name" value="FA_oxidation_alpha_subunit"/>
</dbReference>
<evidence type="ECO:0000256" key="3">
    <source>
        <dbReference type="ARBA" id="ARBA00008750"/>
    </source>
</evidence>
<dbReference type="InterPro" id="IPR036291">
    <property type="entry name" value="NAD(P)-bd_dom_sf"/>
</dbReference>
<dbReference type="Pfam" id="PF00378">
    <property type="entry name" value="ECH_1"/>
    <property type="match status" value="1"/>
</dbReference>
<dbReference type="CDD" id="cd06558">
    <property type="entry name" value="crotonase-like"/>
    <property type="match status" value="1"/>
</dbReference>
<evidence type="ECO:0000256" key="4">
    <source>
        <dbReference type="ARBA" id="ARBA00012076"/>
    </source>
</evidence>
<accession>A0A7V4WV87</accession>
<dbReference type="PROSITE" id="PS00067">
    <property type="entry name" value="3HCDH"/>
    <property type="match status" value="1"/>
</dbReference>
<feature type="compositionally biased region" description="Low complexity" evidence="14">
    <location>
        <begin position="771"/>
        <end position="786"/>
    </location>
</feature>
<evidence type="ECO:0000256" key="8">
    <source>
        <dbReference type="ARBA" id="ARBA00023027"/>
    </source>
</evidence>